<comment type="caution">
    <text evidence="3">The sequence shown here is derived from an EMBL/GenBank/DDBJ whole genome shotgun (WGS) entry which is preliminary data.</text>
</comment>
<dbReference type="Pfam" id="PF00589">
    <property type="entry name" value="Phage_integrase"/>
    <property type="match status" value="1"/>
</dbReference>
<dbReference type="InterPro" id="IPR002104">
    <property type="entry name" value="Integrase_catalytic"/>
</dbReference>
<protein>
    <submittedName>
        <fullName evidence="3">Tyrosine-type recombinase/integrase</fullName>
    </submittedName>
</protein>
<keyword evidence="1" id="KW-0233">DNA recombination</keyword>
<dbReference type="RefSeq" id="WP_343331448.1">
    <property type="nucleotide sequence ID" value="NZ_JAPOHD010000005.1"/>
</dbReference>
<dbReference type="Proteomes" id="UP001145087">
    <property type="component" value="Unassembled WGS sequence"/>
</dbReference>
<dbReference type="GO" id="GO:0006310">
    <property type="term" value="P:DNA recombination"/>
    <property type="evidence" value="ECO:0007669"/>
    <property type="project" value="UniProtKB-KW"/>
</dbReference>
<keyword evidence="4" id="KW-1185">Reference proteome</keyword>
<dbReference type="SUPFAM" id="SSF56349">
    <property type="entry name" value="DNA breaking-rejoining enzymes"/>
    <property type="match status" value="1"/>
</dbReference>
<evidence type="ECO:0000313" key="3">
    <source>
        <dbReference type="EMBL" id="MCY1719111.1"/>
    </source>
</evidence>
<proteinExistence type="predicted"/>
<evidence type="ECO:0000313" key="4">
    <source>
        <dbReference type="Proteomes" id="UP001145087"/>
    </source>
</evidence>
<feature type="domain" description="Tyr recombinase" evidence="2">
    <location>
        <begin position="184"/>
        <end position="371"/>
    </location>
</feature>
<dbReference type="InterPro" id="IPR013762">
    <property type="entry name" value="Integrase-like_cat_sf"/>
</dbReference>
<dbReference type="EMBL" id="JAPOHD010000005">
    <property type="protein sequence ID" value="MCY1719111.1"/>
    <property type="molecule type" value="Genomic_DNA"/>
</dbReference>
<evidence type="ECO:0000256" key="1">
    <source>
        <dbReference type="ARBA" id="ARBA00023172"/>
    </source>
</evidence>
<dbReference type="GO" id="GO:0003677">
    <property type="term" value="F:DNA binding"/>
    <property type="evidence" value="ECO:0007669"/>
    <property type="project" value="InterPro"/>
</dbReference>
<reference evidence="3" key="1">
    <citation type="submission" date="2022-11" db="EMBL/GenBank/DDBJ databases">
        <title>Marilongibacter aestuarii gen. nov., sp. nov., isolated from tidal flat sediment.</title>
        <authorList>
            <person name="Jiayan W."/>
        </authorList>
    </citation>
    <scope>NUCLEOTIDE SEQUENCE</scope>
    <source>
        <strain evidence="3">Z1-6</strain>
    </source>
</reference>
<dbReference type="AlphaFoldDB" id="A0A9X3F529"/>
<gene>
    <name evidence="3" type="ORF">OU798_02070</name>
</gene>
<accession>A0A9X3F529</accession>
<sequence length="390" mass="45738">MGILIPKALWNKNKERIKATKNLPFREYNDNLKKAEDTILDLLRDNAVQDLTNARIKKELDYALGRSTKKSDKVRKKTFYEFYKDELEKLKLAQLGVEGHDNRRRAYQKYRDIGNKINASRMDWEDFDWEWHDDFVQRMEAVPYSLNYVGKLVGYVKAILRKGLRYGHHNFRIWEDFPVRGEEVDFPYLNEEQILAIYNQELPQDGHLDKARDNFLIGCWLGMRVGNYTRLDGEKNFDWSNKEVQVGMNKNGGRLVVPIHWMVEEIWQKNGGLPKKISDQRLNEYIKIVAEKAGLTDLYTYTRTIGGTQQSITGRLCDMVCTHTARRSLCTNLYLNDVPVRTIMACSGHSSERQCLKYVKADFLDLLKKAKKLPVWEKPKEEAEETEQEL</sequence>
<dbReference type="InterPro" id="IPR011010">
    <property type="entry name" value="DNA_brk_join_enz"/>
</dbReference>
<evidence type="ECO:0000259" key="2">
    <source>
        <dbReference type="PROSITE" id="PS51898"/>
    </source>
</evidence>
<dbReference type="PROSITE" id="PS51898">
    <property type="entry name" value="TYR_RECOMBINASE"/>
    <property type="match status" value="1"/>
</dbReference>
<dbReference type="GO" id="GO:0015074">
    <property type="term" value="P:DNA integration"/>
    <property type="evidence" value="ECO:0007669"/>
    <property type="project" value="InterPro"/>
</dbReference>
<name>A0A9X3F529_9BACT</name>
<organism evidence="3 4">
    <name type="scientific">Draconibacterium aestuarii</name>
    <dbReference type="NCBI Taxonomy" id="2998507"/>
    <lineage>
        <taxon>Bacteria</taxon>
        <taxon>Pseudomonadati</taxon>
        <taxon>Bacteroidota</taxon>
        <taxon>Bacteroidia</taxon>
        <taxon>Marinilabiliales</taxon>
        <taxon>Prolixibacteraceae</taxon>
        <taxon>Draconibacterium</taxon>
    </lineage>
</organism>
<dbReference type="Gene3D" id="1.10.443.10">
    <property type="entry name" value="Intergrase catalytic core"/>
    <property type="match status" value="1"/>
</dbReference>